<accession>A0AA35V0Q2</accession>
<name>A0AA35V0Q2_9PROT</name>
<organism evidence="1 2">
    <name type="scientific">Brytella acorum</name>
    <dbReference type="NCBI Taxonomy" id="2959299"/>
    <lineage>
        <taxon>Bacteria</taxon>
        <taxon>Pseudomonadati</taxon>
        <taxon>Pseudomonadota</taxon>
        <taxon>Alphaproteobacteria</taxon>
        <taxon>Acetobacterales</taxon>
        <taxon>Acetobacteraceae</taxon>
        <taxon>Brytella</taxon>
    </lineage>
</organism>
<reference evidence="1" key="1">
    <citation type="submission" date="2023-03" db="EMBL/GenBank/DDBJ databases">
        <authorList>
            <person name="Cleenwerck I."/>
        </authorList>
    </citation>
    <scope>NUCLEOTIDE SEQUENCE</scope>
    <source>
        <strain evidence="1">LMG 32879</strain>
    </source>
</reference>
<sequence length="198" mass="20119">MRLKPREDSSQERSPMAMAAKVSILAAALLGTGYLAAHNISGHDATAVAPASATGSATGTPTGTTLPHALAQVTIISPENAAKALANSQIPPSARADILAAVKRREMRLSILPMRDATGAAGQVVTVTSSGITQNVVLGPKYQNVVLPIRGAGQATIIATTTPPPDGLHIGALFVTGPTIMPTIPGPSDGLILDLIQQ</sequence>
<dbReference type="RefSeq" id="WP_289841233.1">
    <property type="nucleotide sequence ID" value="NZ_CATKSH010000007.1"/>
</dbReference>
<comment type="caution">
    <text evidence="1">The sequence shown here is derived from an EMBL/GenBank/DDBJ whole genome shotgun (WGS) entry which is preliminary data.</text>
</comment>
<proteinExistence type="predicted"/>
<dbReference type="Proteomes" id="UP001176960">
    <property type="component" value="Unassembled WGS sequence"/>
</dbReference>
<gene>
    <name evidence="1" type="ORF">LMG32879_001398</name>
</gene>
<protein>
    <submittedName>
        <fullName evidence="1">Uncharacterized protein</fullName>
    </submittedName>
</protein>
<evidence type="ECO:0000313" key="1">
    <source>
        <dbReference type="EMBL" id="CAI9120565.1"/>
    </source>
</evidence>
<evidence type="ECO:0000313" key="2">
    <source>
        <dbReference type="Proteomes" id="UP001176960"/>
    </source>
</evidence>
<dbReference type="AlphaFoldDB" id="A0AA35V0Q2"/>
<keyword evidence="2" id="KW-1185">Reference proteome</keyword>
<dbReference type="EMBL" id="CATKSH010000007">
    <property type="protein sequence ID" value="CAI9120565.1"/>
    <property type="molecule type" value="Genomic_DNA"/>
</dbReference>